<dbReference type="STRING" id="70448.A0A096P923"/>
<protein>
    <submittedName>
        <fullName evidence="4">UV radiation resistance protein/autophagy-related protein 14</fullName>
    </submittedName>
</protein>
<evidence type="ECO:0000313" key="4">
    <source>
        <dbReference type="EMBL" id="CEG00753.1"/>
    </source>
</evidence>
<dbReference type="KEGG" id="ota:OT_ostta18g01400"/>
<name>A0A096P923_OSTTA</name>
<dbReference type="GO" id="GO:0035493">
    <property type="term" value="P:SNARE complex assembly"/>
    <property type="evidence" value="ECO:0007669"/>
    <property type="project" value="TreeGrafter"/>
</dbReference>
<comment type="caution">
    <text evidence="4">The sequence shown here is derived from an EMBL/GenBank/DDBJ whole genome shotgun (WGS) entry which is preliminary data.</text>
</comment>
<dbReference type="EMBL" id="CAID01000018">
    <property type="protein sequence ID" value="CEG00753.1"/>
    <property type="molecule type" value="Genomic_DNA"/>
</dbReference>
<sequence>MRARVDDEGSTYAAARTIRHARAVSLRNLRLRGGCGGGGFEKINADATLYGDRTTTRCVIRPYRSSGAVYAPTPYGEVCVDDESEDSKWARAEATTERARGGRARNPDFNPFTRDSWLARGGTAEARENALRGAMSGTKLELVVYESDERNVEAEARADEETRPDASERSWRRGRGMVTSTSRNTNSKTSRGCADLIVCRAAIDLRRLVCVGERVPSGLSMPPNAIFLRMSDGYVYVPEPVANGEIRDFLNAVVERSLKVESGALGHRRNRSALWSSFGGSESGTTYADALEESWDASPRALAASTRASGQSGSPRHAVMPAMTVKLDVRAMVAKIERLIEADRSLKDAMELRDELARRLGVHLSGFKDVRAIWEHSKAVSHEKSRGNGTTDERITALTSELVAERERLRVAKEDVGRRVRALRQAGERLVEANSRLNEADQTLSGPEGVGKLYQKQRALVARRWRLVGELAEIFPIERANVTEAANDRPDFPLLKIGDDPLDLGPAPSKTTRDVRVEDVERDAAAYGNVAQICIQLAAILDVRLRYPVCPSLSRSYICDFHQVKSKTNHRTPSGSSADAANRETLAKIEFPLFMDSPSDRTRYTYGVFLLNKNLEQLLNAHGLSAVGPRHTLQNLLRLFDARKHRLPDVS</sequence>
<gene>
    <name evidence="4" type="ORF">OT_ostta18g01400</name>
</gene>
<evidence type="ECO:0000256" key="3">
    <source>
        <dbReference type="SAM" id="MobiDB-lite"/>
    </source>
</evidence>
<dbReference type="OrthoDB" id="72772at2759"/>
<dbReference type="RefSeq" id="XP_022840560.1">
    <property type="nucleotide sequence ID" value="XM_022983363.1"/>
</dbReference>
<keyword evidence="1 2" id="KW-0175">Coiled coil</keyword>
<dbReference type="PANTHER" id="PTHR15157">
    <property type="entry name" value="UV RADIATION RESISTANCE-ASSOCIATED GENE PROTEIN"/>
    <property type="match status" value="1"/>
</dbReference>
<dbReference type="GeneID" id="9838331"/>
<feature type="region of interest" description="Disordered" evidence="3">
    <location>
        <begin position="151"/>
        <end position="189"/>
    </location>
</feature>
<dbReference type="GO" id="GO:0000323">
    <property type="term" value="C:lytic vacuole"/>
    <property type="evidence" value="ECO:0007669"/>
    <property type="project" value="TreeGrafter"/>
</dbReference>
<reference evidence="5" key="1">
    <citation type="journal article" date="2006" name="Proc. Natl. Acad. Sci. U.S.A.">
        <title>Genome analysis of the smallest free-living eukaryote Ostreococcus tauri unveils many unique features.</title>
        <authorList>
            <person name="Derelle E."/>
            <person name="Ferraz C."/>
            <person name="Rombauts S."/>
            <person name="Rouze P."/>
            <person name="Worden A.Z."/>
            <person name="Robbens S."/>
            <person name="Partensky F."/>
            <person name="Degroeve S."/>
            <person name="Echeynie S."/>
            <person name="Cooke R."/>
            <person name="Saeys Y."/>
            <person name="Wuyts J."/>
            <person name="Jabbari K."/>
            <person name="Bowler C."/>
            <person name="Panaud O."/>
            <person name="Piegu B."/>
            <person name="Ball S.G."/>
            <person name="Ral J.-P."/>
            <person name="Bouget F.-Y."/>
            <person name="Piganeau G."/>
            <person name="De Baets B."/>
            <person name="Picard A."/>
            <person name="Delseny M."/>
            <person name="Demaille J."/>
            <person name="Van de Peer Y."/>
            <person name="Moreau H."/>
        </authorList>
    </citation>
    <scope>NUCLEOTIDE SEQUENCE [LARGE SCALE GENOMIC DNA]</scope>
    <source>
        <strain evidence="5">OTTH 0595 / CCAP 157/2 / RCC745</strain>
    </source>
</reference>
<evidence type="ECO:0000313" key="5">
    <source>
        <dbReference type="Proteomes" id="UP000009170"/>
    </source>
</evidence>
<dbReference type="PANTHER" id="PTHR15157:SF5">
    <property type="entry name" value="UV RADIATION RESISTANCE-ASSOCIATED GENE PROTEIN"/>
    <property type="match status" value="1"/>
</dbReference>
<dbReference type="GO" id="GO:0000149">
    <property type="term" value="F:SNARE binding"/>
    <property type="evidence" value="ECO:0007669"/>
    <property type="project" value="TreeGrafter"/>
</dbReference>
<feature type="compositionally biased region" description="Basic and acidic residues" evidence="3">
    <location>
        <begin position="151"/>
        <end position="171"/>
    </location>
</feature>
<feature type="coiled-coil region" evidence="2">
    <location>
        <begin position="395"/>
        <end position="443"/>
    </location>
</feature>
<organism evidence="4 5">
    <name type="scientific">Ostreococcus tauri</name>
    <name type="common">Marine green alga</name>
    <dbReference type="NCBI Taxonomy" id="70448"/>
    <lineage>
        <taxon>Eukaryota</taxon>
        <taxon>Viridiplantae</taxon>
        <taxon>Chlorophyta</taxon>
        <taxon>Mamiellophyceae</taxon>
        <taxon>Mamiellales</taxon>
        <taxon>Bathycoccaceae</taxon>
        <taxon>Ostreococcus</taxon>
    </lineage>
</organism>
<dbReference type="AlphaFoldDB" id="A0A096P923"/>
<dbReference type="GO" id="GO:0005768">
    <property type="term" value="C:endosome"/>
    <property type="evidence" value="ECO:0007669"/>
    <property type="project" value="TreeGrafter"/>
</dbReference>
<proteinExistence type="predicted"/>
<dbReference type="InParanoid" id="A0A096P923"/>
<accession>A0A096P923</accession>
<reference evidence="4 5" key="2">
    <citation type="journal article" date="2014" name="BMC Genomics">
        <title>An improved genome of the model marine alga Ostreococcus tauri unfolds by assessing Illumina de novo assemblies.</title>
        <authorList>
            <person name="Blanc-Mathieu R."/>
            <person name="Verhelst B."/>
            <person name="Derelle E."/>
            <person name="Rombauts S."/>
            <person name="Bouget F.Y."/>
            <person name="Carre I."/>
            <person name="Chateau A."/>
            <person name="Eyre-Walker A."/>
            <person name="Grimsley N."/>
            <person name="Moreau H."/>
            <person name="Piegu B."/>
            <person name="Rivals E."/>
            <person name="Schackwitz W."/>
            <person name="Van de Peer Y."/>
            <person name="Piganeau G."/>
        </authorList>
    </citation>
    <scope>NUCLEOTIDE SEQUENCE [LARGE SCALE GENOMIC DNA]</scope>
    <source>
        <strain evidence="5">OTTH 0595 / CCAP 157/2 / RCC745</strain>
    </source>
</reference>
<dbReference type="Proteomes" id="UP000009170">
    <property type="component" value="Unassembled WGS sequence"/>
</dbReference>
<evidence type="ECO:0000256" key="1">
    <source>
        <dbReference type="ARBA" id="ARBA00023054"/>
    </source>
</evidence>
<feature type="compositionally biased region" description="Low complexity" evidence="3">
    <location>
        <begin position="179"/>
        <end position="189"/>
    </location>
</feature>
<keyword evidence="5" id="KW-1185">Reference proteome</keyword>
<evidence type="ECO:0000256" key="2">
    <source>
        <dbReference type="SAM" id="Coils"/>
    </source>
</evidence>